<protein>
    <submittedName>
        <fullName evidence="3">Uncharacterized protein</fullName>
    </submittedName>
</protein>
<dbReference type="Proteomes" id="UP001500831">
    <property type="component" value="Unassembled WGS sequence"/>
</dbReference>
<evidence type="ECO:0000313" key="3">
    <source>
        <dbReference type="EMBL" id="GAA2862250.1"/>
    </source>
</evidence>
<name>A0ABP6IAF2_9ACTN</name>
<feature type="compositionally biased region" description="Pro residues" evidence="1">
    <location>
        <begin position="108"/>
        <end position="126"/>
    </location>
</feature>
<organism evidence="3 4">
    <name type="scientific">Streptosporangium fragile</name>
    <dbReference type="NCBI Taxonomy" id="46186"/>
    <lineage>
        <taxon>Bacteria</taxon>
        <taxon>Bacillati</taxon>
        <taxon>Actinomycetota</taxon>
        <taxon>Actinomycetes</taxon>
        <taxon>Streptosporangiales</taxon>
        <taxon>Streptosporangiaceae</taxon>
        <taxon>Streptosporangium</taxon>
    </lineage>
</organism>
<sequence length="354" mass="36481">MRVLLASLAAGAVSLPVPAGAPAAAVEDLVIRSVTLRPAAPVVGPTDAVRLVIEVVARGVAGPAGVTIQVEPGAPPGSGATVFPVGVPDPAAPDPRPRPGPRPEPRPGPDASPASRPAPRPGPAVPPDAAGPGSAVPARPGPDAAVPVRPGPAVPVPVRPGPGAVPRPGPFLARGPAPLAGLAAPRHAVPGHAATGAGAVVSRAADGWETWRFAPEDSLDRWYPAGRWTVTVTARGTGGRTVTGHAGFWLKRETKFSAVQATGRGEGTRVRGALNRVDPQGYLDYAPFPDRPVEILHRASEREEWTEMGTTTTDAHGRFGRTLPVRPRGEWRIRFDGSHRYAPSLSAVHRIPSS</sequence>
<accession>A0ABP6IAF2</accession>
<feature type="chain" id="PRO_5046104554" evidence="2">
    <location>
        <begin position="20"/>
        <end position="354"/>
    </location>
</feature>
<feature type="region of interest" description="Disordered" evidence="1">
    <location>
        <begin position="71"/>
        <end position="170"/>
    </location>
</feature>
<keyword evidence="2" id="KW-0732">Signal</keyword>
<feature type="compositionally biased region" description="Low complexity" evidence="1">
    <location>
        <begin position="127"/>
        <end position="148"/>
    </location>
</feature>
<proteinExistence type="predicted"/>
<reference evidence="4" key="1">
    <citation type="journal article" date="2019" name="Int. J. Syst. Evol. Microbiol.">
        <title>The Global Catalogue of Microorganisms (GCM) 10K type strain sequencing project: providing services to taxonomists for standard genome sequencing and annotation.</title>
        <authorList>
            <consortium name="The Broad Institute Genomics Platform"/>
            <consortium name="The Broad Institute Genome Sequencing Center for Infectious Disease"/>
            <person name="Wu L."/>
            <person name="Ma J."/>
        </authorList>
    </citation>
    <scope>NUCLEOTIDE SEQUENCE [LARGE SCALE GENOMIC DNA]</scope>
    <source>
        <strain evidence="4">JCM 6242</strain>
    </source>
</reference>
<keyword evidence="4" id="KW-1185">Reference proteome</keyword>
<feature type="compositionally biased region" description="Pro residues" evidence="1">
    <location>
        <begin position="149"/>
        <end position="169"/>
    </location>
</feature>
<evidence type="ECO:0000256" key="1">
    <source>
        <dbReference type="SAM" id="MobiDB-lite"/>
    </source>
</evidence>
<evidence type="ECO:0000313" key="4">
    <source>
        <dbReference type="Proteomes" id="UP001500831"/>
    </source>
</evidence>
<feature type="compositionally biased region" description="Basic and acidic residues" evidence="1">
    <location>
        <begin position="95"/>
        <end position="107"/>
    </location>
</feature>
<gene>
    <name evidence="3" type="ORF">GCM10010517_21120</name>
</gene>
<feature type="signal peptide" evidence="2">
    <location>
        <begin position="1"/>
        <end position="19"/>
    </location>
</feature>
<comment type="caution">
    <text evidence="3">The sequence shown here is derived from an EMBL/GenBank/DDBJ whole genome shotgun (WGS) entry which is preliminary data.</text>
</comment>
<dbReference type="RefSeq" id="WP_344970101.1">
    <property type="nucleotide sequence ID" value="NZ_BAAAVI010000012.1"/>
</dbReference>
<dbReference type="EMBL" id="BAAAVI010000012">
    <property type="protein sequence ID" value="GAA2862250.1"/>
    <property type="molecule type" value="Genomic_DNA"/>
</dbReference>
<evidence type="ECO:0000256" key="2">
    <source>
        <dbReference type="SAM" id="SignalP"/>
    </source>
</evidence>